<keyword evidence="3 8" id="KW-0349">Heme</keyword>
<sequence length="412" mass="47392">MVDNEQQVPADPYSLQLADIDPAIPELFRKQYHWEYFKRLREEDPVHFVEGGEFGPYWSVTRFDDIVFVDTHHDLFSSYPSIGIGVPETDFEPPMFIAMDPPRHDEQRKAVQPVVAPQRLAEMESLIRSRVVEILDSLPVGEPFNWVERVSIELTTRMLATLFDFPFEDRARLTYWSDVSTSGPNVGGMISEQEREAILMECLEYFSRLWKERAEAPPKFDFISMLAHDPATRDMEPIEFLGNLILLIVGGNDTTRNSITGSVLALHENPAQFAKLRADTSLITSMVSEVIRWQTPLGHMRRKATQDVELGGKLIKKGDRVVMWYISGNRDEKAIDNPDDFIIDRANPRHHISFGFGIHRCMGNRLAEMQLRILWEEILQRFARIEVVGEPERVHSNFVMGYTSLPVVLHPV</sequence>
<dbReference type="EMBL" id="PKUS01000007">
    <property type="protein sequence ID" value="PLW69344.1"/>
    <property type="molecule type" value="Genomic_DNA"/>
</dbReference>
<proteinExistence type="inferred from homology"/>
<dbReference type="GO" id="GO:0005506">
    <property type="term" value="F:iron ion binding"/>
    <property type="evidence" value="ECO:0007669"/>
    <property type="project" value="InterPro"/>
</dbReference>
<reference evidence="9 10" key="1">
    <citation type="submission" date="2018-01" db="EMBL/GenBank/DDBJ databases">
        <title>The draft genome sequence of Halioglobus lutimaris HF004.</title>
        <authorList>
            <person name="Du Z.-J."/>
            <person name="Shi M.-J."/>
        </authorList>
    </citation>
    <scope>NUCLEOTIDE SEQUENCE [LARGE SCALE GENOMIC DNA]</scope>
    <source>
        <strain evidence="9 10">HF004</strain>
    </source>
</reference>
<dbReference type="Pfam" id="PF00067">
    <property type="entry name" value="p450"/>
    <property type="match status" value="1"/>
</dbReference>
<dbReference type="OrthoDB" id="7052847at2"/>
<dbReference type="PANTHER" id="PTHR46696:SF1">
    <property type="entry name" value="CYTOCHROME P450 YJIB-RELATED"/>
    <property type="match status" value="1"/>
</dbReference>
<evidence type="ECO:0000256" key="4">
    <source>
        <dbReference type="ARBA" id="ARBA00022723"/>
    </source>
</evidence>
<evidence type="ECO:0000256" key="2">
    <source>
        <dbReference type="ARBA" id="ARBA00010617"/>
    </source>
</evidence>
<dbReference type="SUPFAM" id="SSF48264">
    <property type="entry name" value="Cytochrome P450"/>
    <property type="match status" value="1"/>
</dbReference>
<evidence type="ECO:0000256" key="6">
    <source>
        <dbReference type="ARBA" id="ARBA00023004"/>
    </source>
</evidence>
<organism evidence="9 10">
    <name type="scientific">Pseudohalioglobus lutimaris</name>
    <dbReference type="NCBI Taxonomy" id="1737061"/>
    <lineage>
        <taxon>Bacteria</taxon>
        <taxon>Pseudomonadati</taxon>
        <taxon>Pseudomonadota</taxon>
        <taxon>Gammaproteobacteria</taxon>
        <taxon>Cellvibrionales</taxon>
        <taxon>Halieaceae</taxon>
        <taxon>Pseudohalioglobus</taxon>
    </lineage>
</organism>
<dbReference type="PRINTS" id="PR00359">
    <property type="entry name" value="BP450"/>
</dbReference>
<dbReference type="GO" id="GO:0004497">
    <property type="term" value="F:monooxygenase activity"/>
    <property type="evidence" value="ECO:0007669"/>
    <property type="project" value="UniProtKB-KW"/>
</dbReference>
<dbReference type="InterPro" id="IPR002397">
    <property type="entry name" value="Cyt_P450_B"/>
</dbReference>
<dbReference type="CDD" id="cd11033">
    <property type="entry name" value="CYP142-like"/>
    <property type="match status" value="1"/>
</dbReference>
<dbReference type="GO" id="GO:0016705">
    <property type="term" value="F:oxidoreductase activity, acting on paired donors, with incorporation or reduction of molecular oxygen"/>
    <property type="evidence" value="ECO:0007669"/>
    <property type="project" value="InterPro"/>
</dbReference>
<name>A0A2N5X4C5_9GAMM</name>
<dbReference type="PANTHER" id="PTHR46696">
    <property type="entry name" value="P450, PUTATIVE (EUROFUNG)-RELATED"/>
    <property type="match status" value="1"/>
</dbReference>
<dbReference type="Gene3D" id="1.10.630.10">
    <property type="entry name" value="Cytochrome P450"/>
    <property type="match status" value="1"/>
</dbReference>
<keyword evidence="6 8" id="KW-0408">Iron</keyword>
<dbReference type="FunFam" id="1.10.630.10:FF:000018">
    <property type="entry name" value="Cytochrome P450 monooxygenase"/>
    <property type="match status" value="1"/>
</dbReference>
<keyword evidence="5 8" id="KW-0560">Oxidoreductase</keyword>
<dbReference type="AlphaFoldDB" id="A0A2N5X4C5"/>
<dbReference type="PROSITE" id="PS00086">
    <property type="entry name" value="CYTOCHROME_P450"/>
    <property type="match status" value="1"/>
</dbReference>
<evidence type="ECO:0000313" key="9">
    <source>
        <dbReference type="EMBL" id="PLW69344.1"/>
    </source>
</evidence>
<evidence type="ECO:0000256" key="5">
    <source>
        <dbReference type="ARBA" id="ARBA00023002"/>
    </source>
</evidence>
<evidence type="ECO:0000256" key="1">
    <source>
        <dbReference type="ARBA" id="ARBA00001971"/>
    </source>
</evidence>
<gene>
    <name evidence="9" type="ORF">C0039_07360</name>
</gene>
<evidence type="ECO:0000313" key="10">
    <source>
        <dbReference type="Proteomes" id="UP000235005"/>
    </source>
</evidence>
<keyword evidence="10" id="KW-1185">Reference proteome</keyword>
<accession>A0A2N5X4C5</accession>
<evidence type="ECO:0000256" key="8">
    <source>
        <dbReference type="RuleBase" id="RU000461"/>
    </source>
</evidence>
<keyword evidence="7 8" id="KW-0503">Monooxygenase</keyword>
<comment type="similarity">
    <text evidence="2 8">Belongs to the cytochrome P450 family.</text>
</comment>
<dbReference type="InterPro" id="IPR036396">
    <property type="entry name" value="Cyt_P450_sf"/>
</dbReference>
<evidence type="ECO:0000256" key="7">
    <source>
        <dbReference type="ARBA" id="ARBA00023033"/>
    </source>
</evidence>
<dbReference type="GO" id="GO:0020037">
    <property type="term" value="F:heme binding"/>
    <property type="evidence" value="ECO:0007669"/>
    <property type="project" value="InterPro"/>
</dbReference>
<evidence type="ECO:0000256" key="3">
    <source>
        <dbReference type="ARBA" id="ARBA00022617"/>
    </source>
</evidence>
<dbReference type="InterPro" id="IPR017972">
    <property type="entry name" value="Cyt_P450_CS"/>
</dbReference>
<keyword evidence="4 8" id="KW-0479">Metal-binding</keyword>
<dbReference type="Proteomes" id="UP000235005">
    <property type="component" value="Unassembled WGS sequence"/>
</dbReference>
<comment type="caution">
    <text evidence="9">The sequence shown here is derived from an EMBL/GenBank/DDBJ whole genome shotgun (WGS) entry which is preliminary data.</text>
</comment>
<protein>
    <submittedName>
        <fullName evidence="9">Cytochrome P450</fullName>
    </submittedName>
</protein>
<dbReference type="InterPro" id="IPR001128">
    <property type="entry name" value="Cyt_P450"/>
</dbReference>
<comment type="cofactor">
    <cofactor evidence="1">
        <name>heme</name>
        <dbReference type="ChEBI" id="CHEBI:30413"/>
    </cofactor>
</comment>